<dbReference type="GO" id="GO:0016846">
    <property type="term" value="F:carbon-sulfur lyase activity"/>
    <property type="evidence" value="ECO:0007669"/>
    <property type="project" value="InterPro"/>
</dbReference>
<dbReference type="SUPFAM" id="SSF51316">
    <property type="entry name" value="Mss4-like"/>
    <property type="match status" value="1"/>
</dbReference>
<comment type="similarity">
    <text evidence="1">Belongs to the Gfa family.</text>
</comment>
<dbReference type="Proteomes" id="UP000241206">
    <property type="component" value="Unassembled WGS sequence"/>
</dbReference>
<dbReference type="GO" id="GO:0046872">
    <property type="term" value="F:metal ion binding"/>
    <property type="evidence" value="ECO:0007669"/>
    <property type="project" value="UniProtKB-KW"/>
</dbReference>
<organism evidence="6 7">
    <name type="scientific">Edaphosphingomonas fennica</name>
    <dbReference type="NCBI Taxonomy" id="114404"/>
    <lineage>
        <taxon>Bacteria</taxon>
        <taxon>Pseudomonadati</taxon>
        <taxon>Pseudomonadota</taxon>
        <taxon>Alphaproteobacteria</taxon>
        <taxon>Sphingomonadales</taxon>
        <taxon>Rhizorhabdaceae</taxon>
        <taxon>Edaphosphingomonas</taxon>
    </lineage>
</organism>
<accession>A0A2T4HN60</accession>
<dbReference type="InterPro" id="IPR006913">
    <property type="entry name" value="CENP-V/GFA"/>
</dbReference>
<dbReference type="PANTHER" id="PTHR33337">
    <property type="entry name" value="GFA DOMAIN-CONTAINING PROTEIN"/>
    <property type="match status" value="1"/>
</dbReference>
<dbReference type="EMBL" id="PHHF01000076">
    <property type="protein sequence ID" value="PTD17252.1"/>
    <property type="molecule type" value="Genomic_DNA"/>
</dbReference>
<keyword evidence="2" id="KW-0479">Metal-binding</keyword>
<comment type="caution">
    <text evidence="6">The sequence shown here is derived from an EMBL/GenBank/DDBJ whole genome shotgun (WGS) entry which is preliminary data.</text>
</comment>
<dbReference type="Pfam" id="PF04828">
    <property type="entry name" value="GFA"/>
    <property type="match status" value="1"/>
</dbReference>
<keyword evidence="4" id="KW-0456">Lyase</keyword>
<evidence type="ECO:0000256" key="4">
    <source>
        <dbReference type="ARBA" id="ARBA00023239"/>
    </source>
</evidence>
<evidence type="ECO:0000259" key="5">
    <source>
        <dbReference type="Pfam" id="PF04828"/>
    </source>
</evidence>
<name>A0A2T4HN60_9SPHN</name>
<sequence length="126" mass="13660">MRFTADAAPLGARACWCRLCQYLGAGSATVNVTFPADALHVEGEVRWHETLADSGNHMRRGFCPQCGTQLFSKADERPHLTIIRAGALDDPGLIGPQMTIWTSAAPRWAHIDPDLPTDDAQPPPIA</sequence>
<reference evidence="6 7" key="1">
    <citation type="submission" date="2017-11" db="EMBL/GenBank/DDBJ databases">
        <title>Sphingomonas oleivorans sp. nov., isolated from oil-contaminated soil.</title>
        <authorList>
            <person name="Wang L."/>
            <person name="Chen L."/>
        </authorList>
    </citation>
    <scope>NUCLEOTIDE SEQUENCE [LARGE SCALE GENOMIC DNA]</scope>
    <source>
        <strain evidence="6 7">K101</strain>
    </source>
</reference>
<evidence type="ECO:0000256" key="1">
    <source>
        <dbReference type="ARBA" id="ARBA00005495"/>
    </source>
</evidence>
<feature type="domain" description="CENP-V/GFA" evidence="5">
    <location>
        <begin position="2"/>
        <end position="103"/>
    </location>
</feature>
<keyword evidence="7" id="KW-1185">Reference proteome</keyword>
<protein>
    <submittedName>
        <fullName evidence="6">Aldehyde-activating protein</fullName>
    </submittedName>
</protein>
<evidence type="ECO:0000313" key="6">
    <source>
        <dbReference type="EMBL" id="PTD17252.1"/>
    </source>
</evidence>
<dbReference type="PANTHER" id="PTHR33337:SF40">
    <property type="entry name" value="CENP-V_GFA DOMAIN-CONTAINING PROTEIN-RELATED"/>
    <property type="match status" value="1"/>
</dbReference>
<dbReference type="Gene3D" id="3.90.1590.10">
    <property type="entry name" value="glutathione-dependent formaldehyde- activating enzyme (gfa)"/>
    <property type="match status" value="1"/>
</dbReference>
<dbReference type="InterPro" id="IPR011057">
    <property type="entry name" value="Mss4-like_sf"/>
</dbReference>
<gene>
    <name evidence="6" type="ORF">CV103_18855</name>
</gene>
<evidence type="ECO:0000313" key="7">
    <source>
        <dbReference type="Proteomes" id="UP000241206"/>
    </source>
</evidence>
<keyword evidence="3" id="KW-0862">Zinc</keyword>
<proteinExistence type="inferred from homology"/>
<dbReference type="AlphaFoldDB" id="A0A2T4HN60"/>
<evidence type="ECO:0000256" key="3">
    <source>
        <dbReference type="ARBA" id="ARBA00022833"/>
    </source>
</evidence>
<evidence type="ECO:0000256" key="2">
    <source>
        <dbReference type="ARBA" id="ARBA00022723"/>
    </source>
</evidence>